<dbReference type="AlphaFoldDB" id="M7Y4R0"/>
<reference evidence="2" key="1">
    <citation type="submission" date="2013-01" db="EMBL/GenBank/DDBJ databases">
        <title>Genome assembly of Mariniradius saccharolyticus AK6.</title>
        <authorList>
            <person name="Vaidya B."/>
            <person name="Khatri I."/>
            <person name="Tanuku N.R.S."/>
            <person name="Subramanian S."/>
            <person name="Pinnaka A."/>
        </authorList>
    </citation>
    <scope>NUCLEOTIDE SEQUENCE [LARGE SCALE GENOMIC DNA]</scope>
    <source>
        <strain evidence="2">AK6</strain>
    </source>
</reference>
<keyword evidence="2" id="KW-0378">Hydrolase</keyword>
<evidence type="ECO:0000313" key="3">
    <source>
        <dbReference type="Proteomes" id="UP000010953"/>
    </source>
</evidence>
<proteinExistence type="predicted"/>
<dbReference type="STRING" id="1239962.C943_01503"/>
<protein>
    <submittedName>
        <fullName evidence="2">Hydrolase, alpha/beta superfamily</fullName>
    </submittedName>
</protein>
<dbReference type="EMBL" id="AMZY02000014">
    <property type="protein sequence ID" value="EMS32241.1"/>
    <property type="molecule type" value="Genomic_DNA"/>
</dbReference>
<dbReference type="Gene3D" id="3.40.50.1820">
    <property type="entry name" value="alpha/beta hydrolase"/>
    <property type="match status" value="1"/>
</dbReference>
<feature type="domain" description="AB hydrolase-1" evidence="1">
    <location>
        <begin position="24"/>
        <end position="258"/>
    </location>
</feature>
<comment type="caution">
    <text evidence="2">The sequence shown here is derived from an EMBL/GenBank/DDBJ whole genome shotgun (WGS) entry which is preliminary data.</text>
</comment>
<dbReference type="Proteomes" id="UP000010953">
    <property type="component" value="Unassembled WGS sequence"/>
</dbReference>
<keyword evidence="3" id="KW-1185">Reference proteome</keyword>
<gene>
    <name evidence="2" type="ORF">C943_01503</name>
</gene>
<dbReference type="InterPro" id="IPR029058">
    <property type="entry name" value="AB_hydrolase_fold"/>
</dbReference>
<dbReference type="InterPro" id="IPR050266">
    <property type="entry name" value="AB_hydrolase_sf"/>
</dbReference>
<organism evidence="2 3">
    <name type="scientific">Mariniradius saccharolyticus AK6</name>
    <dbReference type="NCBI Taxonomy" id="1239962"/>
    <lineage>
        <taxon>Bacteria</taxon>
        <taxon>Pseudomonadati</taxon>
        <taxon>Bacteroidota</taxon>
        <taxon>Cytophagia</taxon>
        <taxon>Cytophagales</taxon>
        <taxon>Cyclobacteriaceae</taxon>
        <taxon>Mariniradius</taxon>
    </lineage>
</organism>
<dbReference type="Pfam" id="PF00561">
    <property type="entry name" value="Abhydrolase_1"/>
    <property type="match status" value="1"/>
</dbReference>
<dbReference type="GO" id="GO:0016787">
    <property type="term" value="F:hydrolase activity"/>
    <property type="evidence" value="ECO:0007669"/>
    <property type="project" value="UniProtKB-KW"/>
</dbReference>
<evidence type="ECO:0000259" key="1">
    <source>
        <dbReference type="Pfam" id="PF00561"/>
    </source>
</evidence>
<dbReference type="InterPro" id="IPR000073">
    <property type="entry name" value="AB_hydrolase_1"/>
</dbReference>
<dbReference type="PANTHER" id="PTHR43798:SF33">
    <property type="entry name" value="HYDROLASE, PUTATIVE (AFU_ORTHOLOGUE AFUA_2G14860)-RELATED"/>
    <property type="match status" value="1"/>
</dbReference>
<evidence type="ECO:0000313" key="2">
    <source>
        <dbReference type="EMBL" id="EMS32241.1"/>
    </source>
</evidence>
<dbReference type="SUPFAM" id="SSF53474">
    <property type="entry name" value="alpha/beta-Hydrolases"/>
    <property type="match status" value="1"/>
</dbReference>
<dbReference type="PANTHER" id="PTHR43798">
    <property type="entry name" value="MONOACYLGLYCEROL LIPASE"/>
    <property type="match status" value="1"/>
</dbReference>
<accession>M7Y4R0</accession>
<sequence>MSTRFLETSFGHLAYKRHGKGSEVFVLFHGFGQSMKVYDPYLPLRKENESYLVFDIFYHGQSSWKTADKKLTKEIWREIWVQLMAEEKFDAFHLIGYSMGGKFCLVTYELFPERVKSLLLMAPDGIKTGFWYNMATFPGYMNRLFKRVVFHPDRFFRVMDFLHSLGLLQSSLIKFVKSQMQTRTMRAQIYFTWSVFKPLQPDIGKIIVYIRERGTPAMLVTGKYDKMITSKNLQRFNSKIPHLQQVELECGHNDLIEKTAKFLIKNPVKIGGEG</sequence>
<name>M7Y4R0_9BACT</name>
<dbReference type="GO" id="GO:0016020">
    <property type="term" value="C:membrane"/>
    <property type="evidence" value="ECO:0007669"/>
    <property type="project" value="TreeGrafter"/>
</dbReference>
<dbReference type="InParanoid" id="M7Y4R0"/>
<dbReference type="OrthoDB" id="975949at2"/>
<dbReference type="RefSeq" id="WP_008629422.1">
    <property type="nucleotide sequence ID" value="NZ_AMZY02000014.1"/>
</dbReference>
<dbReference type="eggNOG" id="COG0596">
    <property type="taxonomic scope" value="Bacteria"/>
</dbReference>